<evidence type="ECO:0000313" key="1">
    <source>
        <dbReference type="EMBL" id="MBL6449778.1"/>
    </source>
</evidence>
<accession>A0A937KH31</accession>
<dbReference type="RefSeq" id="WP_202859321.1">
    <property type="nucleotide sequence ID" value="NZ_JAEUGD010000067.1"/>
</dbReference>
<gene>
    <name evidence="1" type="ORF">JMN32_25935</name>
</gene>
<dbReference type="Proteomes" id="UP000614216">
    <property type="component" value="Unassembled WGS sequence"/>
</dbReference>
<organism evidence="1 2">
    <name type="scientific">Fulvivirga marina</name>
    <dbReference type="NCBI Taxonomy" id="2494733"/>
    <lineage>
        <taxon>Bacteria</taxon>
        <taxon>Pseudomonadati</taxon>
        <taxon>Bacteroidota</taxon>
        <taxon>Cytophagia</taxon>
        <taxon>Cytophagales</taxon>
        <taxon>Fulvivirgaceae</taxon>
        <taxon>Fulvivirga</taxon>
    </lineage>
</organism>
<dbReference type="PROSITE" id="PS51257">
    <property type="entry name" value="PROKAR_LIPOPROTEIN"/>
    <property type="match status" value="1"/>
</dbReference>
<dbReference type="Pfam" id="PF14054">
    <property type="entry name" value="DUF4249"/>
    <property type="match status" value="1"/>
</dbReference>
<comment type="caution">
    <text evidence="1">The sequence shown here is derived from an EMBL/GenBank/DDBJ whole genome shotgun (WGS) entry which is preliminary data.</text>
</comment>
<proteinExistence type="predicted"/>
<dbReference type="InterPro" id="IPR025345">
    <property type="entry name" value="DUF4249"/>
</dbReference>
<reference evidence="1" key="1">
    <citation type="submission" date="2021-01" db="EMBL/GenBank/DDBJ databases">
        <title>Fulvivirga kasyanovii gen. nov., sp nov., a novel member of the phylum Bacteroidetes isolated from seawater in a mussel farm.</title>
        <authorList>
            <person name="Zhao L.-H."/>
            <person name="Wang Z.-J."/>
        </authorList>
    </citation>
    <scope>NUCLEOTIDE SEQUENCE</scope>
    <source>
        <strain evidence="1">29W222</strain>
    </source>
</reference>
<keyword evidence="2" id="KW-1185">Reference proteome</keyword>
<dbReference type="EMBL" id="JAEUGD010000067">
    <property type="protein sequence ID" value="MBL6449778.1"/>
    <property type="molecule type" value="Genomic_DNA"/>
</dbReference>
<dbReference type="AlphaFoldDB" id="A0A937KH31"/>
<protein>
    <submittedName>
        <fullName evidence="1">DUF4249 family protein</fullName>
    </submittedName>
</protein>
<sequence length="368" mass="42801">MGFRFFYVLLFIAIIGCIEPYEFVIKDDTPVLIVDGFITDVSYEQSRAYPNDGRYFKVKLSYTSDVTNKRGEPVVGASIQLLSGDSKNSWWYHEINEGEYWLAYGDFAASPGMDYKLSISLPDGDKFESEWLRLPEVDGQEMGDVSFTELSKEVHEIVAGEKKVKTIEGINVNVGIPKNESGLPRYYKWDFEPIWEYTVPLRPYINKTCWIRSSTYLPNYTLQEDHVGGYANDLFFMETHGNERLFEKFSLLVKQYILNEKDYYFFQELQEQATAGAFFDKPPYNLKTNINSVEGDKKVVGYFWIASEQAKRWYFDITDLSYYVYNHLREECLKPYGPPAIGDIDPCKDCLGYPNGKATLEKPEWWIR</sequence>
<name>A0A937KH31_9BACT</name>
<evidence type="ECO:0000313" key="2">
    <source>
        <dbReference type="Proteomes" id="UP000614216"/>
    </source>
</evidence>